<dbReference type="InterPro" id="IPR013094">
    <property type="entry name" value="AB_hydrolase_3"/>
</dbReference>
<dbReference type="PROSITE" id="PS01173">
    <property type="entry name" value="LIPASE_GDXG_HIS"/>
    <property type="match status" value="1"/>
</dbReference>
<dbReference type="InterPro" id="IPR002168">
    <property type="entry name" value="Lipase_GDXG_HIS_AS"/>
</dbReference>
<protein>
    <submittedName>
        <fullName evidence="5">Alpha/beta hydrolase</fullName>
    </submittedName>
</protein>
<dbReference type="InterPro" id="IPR033140">
    <property type="entry name" value="Lipase_GDXG_put_SER_AS"/>
</dbReference>
<evidence type="ECO:0000256" key="2">
    <source>
        <dbReference type="ARBA" id="ARBA00022801"/>
    </source>
</evidence>
<dbReference type="GO" id="GO:0016787">
    <property type="term" value="F:hydrolase activity"/>
    <property type="evidence" value="ECO:0007669"/>
    <property type="project" value="UniProtKB-KW"/>
</dbReference>
<name>A0ABT2X789_9RHOB</name>
<keyword evidence="2 5" id="KW-0378">Hydrolase</keyword>
<evidence type="ECO:0000256" key="1">
    <source>
        <dbReference type="ARBA" id="ARBA00010515"/>
    </source>
</evidence>
<gene>
    <name evidence="5" type="ORF">OEZ60_14445</name>
</gene>
<dbReference type="EMBL" id="JAOVQO010000013">
    <property type="protein sequence ID" value="MCU9849204.1"/>
    <property type="molecule type" value="Genomic_DNA"/>
</dbReference>
<dbReference type="InterPro" id="IPR050300">
    <property type="entry name" value="GDXG_lipolytic_enzyme"/>
</dbReference>
<sequence length="314" mass="33478">MSLRLRLLNAALVAVVKPQLRHMSNPLAARRGFERFARAFLARPSGVIVEREHPEEAPELFWHRPAAGRPKVLIYFHGGGYIAGSPRTHHGLLASLAKVAGIAVCTPRYRLAPEHPFPAAQDDAYAAWRHLRQTGFAPRDIALAGDSAGGGLALSLVARLCAEHTPPAAVAVFSPRTDLTGSGASCRTNAGRDPFLPVERLAELAGHALAGHDPRDPLVSPLFAGFPASPPVFFAVSETEVLLDDTMRLARRLEAEGVETELQVSPDSPHAWPIFVGRIPEADATVAQAATFLARHLGLAGGRLTASPERSAGS</sequence>
<reference evidence="5 6" key="1">
    <citation type="submission" date="2022-10" db="EMBL/GenBank/DDBJ databases">
        <title>Defluviimonas sp. nov., isolated from ocean surface sediments.</title>
        <authorList>
            <person name="He W."/>
            <person name="Wang L."/>
            <person name="Zhang D.-F."/>
        </authorList>
    </citation>
    <scope>NUCLEOTIDE SEQUENCE [LARGE SCALE GENOMIC DNA]</scope>
    <source>
        <strain evidence="5 6">WL0024</strain>
    </source>
</reference>
<dbReference type="Proteomes" id="UP001209535">
    <property type="component" value="Unassembled WGS sequence"/>
</dbReference>
<evidence type="ECO:0000256" key="3">
    <source>
        <dbReference type="PROSITE-ProRule" id="PRU10038"/>
    </source>
</evidence>
<accession>A0ABT2X789</accession>
<dbReference type="Pfam" id="PF07859">
    <property type="entry name" value="Abhydrolase_3"/>
    <property type="match status" value="1"/>
</dbReference>
<feature type="active site" evidence="3">
    <location>
        <position position="147"/>
    </location>
</feature>
<dbReference type="InterPro" id="IPR029058">
    <property type="entry name" value="AB_hydrolase_fold"/>
</dbReference>
<keyword evidence="6" id="KW-1185">Reference proteome</keyword>
<comment type="caution">
    <text evidence="5">The sequence shown here is derived from an EMBL/GenBank/DDBJ whole genome shotgun (WGS) entry which is preliminary data.</text>
</comment>
<evidence type="ECO:0000313" key="6">
    <source>
        <dbReference type="Proteomes" id="UP001209535"/>
    </source>
</evidence>
<dbReference type="SUPFAM" id="SSF53474">
    <property type="entry name" value="alpha/beta-Hydrolases"/>
    <property type="match status" value="1"/>
</dbReference>
<organism evidence="5 6">
    <name type="scientific">Albidovulum salinarum</name>
    <dbReference type="NCBI Taxonomy" id="2984153"/>
    <lineage>
        <taxon>Bacteria</taxon>
        <taxon>Pseudomonadati</taxon>
        <taxon>Pseudomonadota</taxon>
        <taxon>Alphaproteobacteria</taxon>
        <taxon>Rhodobacterales</taxon>
        <taxon>Paracoccaceae</taxon>
        <taxon>Albidovulum</taxon>
    </lineage>
</organism>
<evidence type="ECO:0000259" key="4">
    <source>
        <dbReference type="Pfam" id="PF07859"/>
    </source>
</evidence>
<evidence type="ECO:0000313" key="5">
    <source>
        <dbReference type="EMBL" id="MCU9849204.1"/>
    </source>
</evidence>
<dbReference type="PANTHER" id="PTHR48081">
    <property type="entry name" value="AB HYDROLASE SUPERFAMILY PROTEIN C4A8.06C"/>
    <property type="match status" value="1"/>
</dbReference>
<proteinExistence type="inferred from homology"/>
<dbReference type="PROSITE" id="PS01174">
    <property type="entry name" value="LIPASE_GDXG_SER"/>
    <property type="match status" value="1"/>
</dbReference>
<dbReference type="Gene3D" id="3.40.50.1820">
    <property type="entry name" value="alpha/beta hydrolase"/>
    <property type="match status" value="1"/>
</dbReference>
<comment type="similarity">
    <text evidence="1">Belongs to the 'GDXG' lipolytic enzyme family.</text>
</comment>
<feature type="domain" description="Alpha/beta hydrolase fold-3" evidence="4">
    <location>
        <begin position="73"/>
        <end position="272"/>
    </location>
</feature>
<dbReference type="PANTHER" id="PTHR48081:SF8">
    <property type="entry name" value="ALPHA_BETA HYDROLASE FOLD-3 DOMAIN-CONTAINING PROTEIN-RELATED"/>
    <property type="match status" value="1"/>
</dbReference>